<dbReference type="EMBL" id="GBRH01270194">
    <property type="protein sequence ID" value="JAD27701.1"/>
    <property type="molecule type" value="Transcribed_RNA"/>
</dbReference>
<reference evidence="1" key="2">
    <citation type="journal article" date="2015" name="Data Brief">
        <title>Shoot transcriptome of the giant reed, Arundo donax.</title>
        <authorList>
            <person name="Barrero R.A."/>
            <person name="Guerrero F.D."/>
            <person name="Moolhuijzen P."/>
            <person name="Goolsby J.A."/>
            <person name="Tidwell J."/>
            <person name="Bellgard S.E."/>
            <person name="Bellgard M.I."/>
        </authorList>
    </citation>
    <scope>NUCLEOTIDE SEQUENCE</scope>
    <source>
        <tissue evidence="1">Shoot tissue taken approximately 20 cm above the soil surface</tissue>
    </source>
</reference>
<name>A0A0A8YP39_ARUDO</name>
<sequence length="29" mass="3033">MGGILRSVAEEGFLWCAAGAKELRLLLAG</sequence>
<dbReference type="AlphaFoldDB" id="A0A0A8YP39"/>
<evidence type="ECO:0000313" key="1">
    <source>
        <dbReference type="EMBL" id="JAD27701.1"/>
    </source>
</evidence>
<organism evidence="1">
    <name type="scientific">Arundo donax</name>
    <name type="common">Giant reed</name>
    <name type="synonym">Donax arundinaceus</name>
    <dbReference type="NCBI Taxonomy" id="35708"/>
    <lineage>
        <taxon>Eukaryota</taxon>
        <taxon>Viridiplantae</taxon>
        <taxon>Streptophyta</taxon>
        <taxon>Embryophyta</taxon>
        <taxon>Tracheophyta</taxon>
        <taxon>Spermatophyta</taxon>
        <taxon>Magnoliopsida</taxon>
        <taxon>Liliopsida</taxon>
        <taxon>Poales</taxon>
        <taxon>Poaceae</taxon>
        <taxon>PACMAD clade</taxon>
        <taxon>Arundinoideae</taxon>
        <taxon>Arundineae</taxon>
        <taxon>Arundo</taxon>
    </lineage>
</organism>
<reference evidence="1" key="1">
    <citation type="submission" date="2014-09" db="EMBL/GenBank/DDBJ databases">
        <authorList>
            <person name="Magalhaes I.L.F."/>
            <person name="Oliveira U."/>
            <person name="Santos F.R."/>
            <person name="Vidigal T.H.D.A."/>
            <person name="Brescovit A.D."/>
            <person name="Santos A.J."/>
        </authorList>
    </citation>
    <scope>NUCLEOTIDE SEQUENCE</scope>
    <source>
        <tissue evidence="1">Shoot tissue taken approximately 20 cm above the soil surface</tissue>
    </source>
</reference>
<accession>A0A0A8YP39</accession>
<proteinExistence type="predicted"/>
<protein>
    <submittedName>
        <fullName evidence="1">Uncharacterized protein</fullName>
    </submittedName>
</protein>